<organism evidence="2 3">
    <name type="scientific">Anaerocolumna aminovalerica</name>
    <dbReference type="NCBI Taxonomy" id="1527"/>
    <lineage>
        <taxon>Bacteria</taxon>
        <taxon>Bacillati</taxon>
        <taxon>Bacillota</taxon>
        <taxon>Clostridia</taxon>
        <taxon>Lachnospirales</taxon>
        <taxon>Lachnospiraceae</taxon>
        <taxon>Anaerocolumna</taxon>
    </lineage>
</organism>
<dbReference type="STRING" id="1527.SAMN04489757_14010"/>
<keyword evidence="1" id="KW-0812">Transmembrane</keyword>
<dbReference type="PANTHER" id="PTHR36832">
    <property type="entry name" value="SLR1174 PROTEIN-RELATED"/>
    <property type="match status" value="1"/>
</dbReference>
<feature type="transmembrane region" description="Helical" evidence="1">
    <location>
        <begin position="116"/>
        <end position="134"/>
    </location>
</feature>
<feature type="transmembrane region" description="Helical" evidence="1">
    <location>
        <begin position="181"/>
        <end position="200"/>
    </location>
</feature>
<name>A0A1I5I6S6_9FIRM</name>
<gene>
    <name evidence="2" type="ORF">SAMN04489757_14010</name>
</gene>
<dbReference type="EMBL" id="FOWD01000040">
    <property type="protein sequence ID" value="SFO56273.1"/>
    <property type="molecule type" value="Genomic_DNA"/>
</dbReference>
<sequence length="267" mass="30503">MKKYLSFFRLRFIYGLQYRAAALAGIATQFTWGMLEILLFKAFYEEGSGEFPMAFSALVSYIWLQQALLALFMTWFLENEIFDTIKNGNIAYELCRPVDVYNMWFTRSMANRLSKAVLRSMPILMIAIIMPEPYRLHIPKDFVSGIWFLITLILGYLVVVAFCMLIYISTFFTISPMGVRMVAISVVEFFSGSVVPLPFLPNKIRMVMELLPFASMQNVPLRIYSGDIAGIRIYEKAALQLFWLVILVVAGKLLTKKAAKKVVIQGG</sequence>
<dbReference type="RefSeq" id="WP_091688181.1">
    <property type="nucleotide sequence ID" value="NZ_BAABFM010000009.1"/>
</dbReference>
<dbReference type="OrthoDB" id="8582979at2"/>
<feature type="transmembrane region" description="Helical" evidence="1">
    <location>
        <begin position="146"/>
        <end position="169"/>
    </location>
</feature>
<dbReference type="AlphaFoldDB" id="A0A1I5I6S6"/>
<evidence type="ECO:0000313" key="2">
    <source>
        <dbReference type="EMBL" id="SFO56273.1"/>
    </source>
</evidence>
<proteinExistence type="predicted"/>
<keyword evidence="3" id="KW-1185">Reference proteome</keyword>
<evidence type="ECO:0000256" key="1">
    <source>
        <dbReference type="SAM" id="Phobius"/>
    </source>
</evidence>
<feature type="transmembrane region" description="Helical" evidence="1">
    <location>
        <begin position="237"/>
        <end position="255"/>
    </location>
</feature>
<reference evidence="2 3" key="1">
    <citation type="submission" date="2016-10" db="EMBL/GenBank/DDBJ databases">
        <authorList>
            <person name="de Groot N.N."/>
        </authorList>
    </citation>
    <scope>NUCLEOTIDE SEQUENCE [LARGE SCALE GENOMIC DNA]</scope>
    <source>
        <strain evidence="2 3">DSM 1283</strain>
    </source>
</reference>
<keyword evidence="1" id="KW-1133">Transmembrane helix</keyword>
<evidence type="ECO:0000313" key="3">
    <source>
        <dbReference type="Proteomes" id="UP000198806"/>
    </source>
</evidence>
<protein>
    <submittedName>
        <fullName evidence="2">ABC-2 type transport system permease protein</fullName>
    </submittedName>
</protein>
<dbReference type="Proteomes" id="UP000198806">
    <property type="component" value="Unassembled WGS sequence"/>
</dbReference>
<feature type="transmembrane region" description="Helical" evidence="1">
    <location>
        <begin position="21"/>
        <end position="43"/>
    </location>
</feature>
<keyword evidence="1" id="KW-0472">Membrane</keyword>
<accession>A0A1I5I6S6</accession>
<feature type="transmembrane region" description="Helical" evidence="1">
    <location>
        <begin position="55"/>
        <end position="77"/>
    </location>
</feature>
<dbReference type="PANTHER" id="PTHR36832:SF1">
    <property type="entry name" value="SLR1174 PROTEIN"/>
    <property type="match status" value="1"/>
</dbReference>